<gene>
    <name evidence="9 10" type="primary">flhD</name>
    <name evidence="10" type="ORF">GTOL_10036</name>
</gene>
<dbReference type="GO" id="GO:1902208">
    <property type="term" value="P:regulation of bacterial-type flagellum assembly"/>
    <property type="evidence" value="ECO:0007669"/>
    <property type="project" value="UniProtKB-UniRule"/>
</dbReference>
<dbReference type="Gene3D" id="1.10.4000.10">
    <property type="entry name" value="Flagellar transcriptional activator FlhD"/>
    <property type="match status" value="1"/>
</dbReference>
<comment type="domain">
    <text evidence="9">The C-terminal region contains a putative helix-turn-helix (HTH) motif, suggesting that this region may bind DNA.</text>
</comment>
<dbReference type="InterPro" id="IPR036194">
    <property type="entry name" value="FlhD_sf"/>
</dbReference>
<dbReference type="InterPro" id="IPR023559">
    <property type="entry name" value="Flagellar_FlhD"/>
</dbReference>
<sequence>MNSTELTGEIREANLTYLMLAQQMLREDRNSAMYRLGIGADVAEIIEVLTPAQIAKMASSSVLLCCFRCDDRAVFELMAGHGRIPATNNSHAAIVMTGKPAARMSCAGSVR</sequence>
<keyword evidence="10" id="KW-0966">Cell projection</keyword>
<keyword evidence="6 9" id="KW-0010">Activator</keyword>
<dbReference type="SUPFAM" id="SSF63592">
    <property type="entry name" value="Flagellar transcriptional activator FlhD"/>
    <property type="match status" value="1"/>
</dbReference>
<dbReference type="AlphaFoldDB" id="A0A916MYS3"/>
<keyword evidence="4 9" id="KW-0238">DNA-binding</keyword>
<proteinExistence type="inferred from homology"/>
<evidence type="ECO:0000256" key="7">
    <source>
        <dbReference type="ARBA" id="ARBA00023163"/>
    </source>
</evidence>
<evidence type="ECO:0000256" key="9">
    <source>
        <dbReference type="HAMAP-Rule" id="MF_00725"/>
    </source>
</evidence>
<keyword evidence="2 9" id="KW-1005">Bacterial flagellum biogenesis</keyword>
<dbReference type="Proteomes" id="UP000742786">
    <property type="component" value="Unassembled WGS sequence"/>
</dbReference>
<keyword evidence="11" id="KW-1185">Reference proteome</keyword>
<comment type="similarity">
    <text evidence="9">Belongs to the FlhD family.</text>
</comment>
<keyword evidence="1 9" id="KW-0963">Cytoplasm</keyword>
<evidence type="ECO:0000313" key="10">
    <source>
        <dbReference type="EMBL" id="CAG4882154.1"/>
    </source>
</evidence>
<evidence type="ECO:0000256" key="3">
    <source>
        <dbReference type="ARBA" id="ARBA00023015"/>
    </source>
</evidence>
<accession>A0A916MYS3</accession>
<keyword evidence="3 9" id="KW-0805">Transcription regulation</keyword>
<comment type="subcellular location">
    <subcellularLocation>
        <location evidence="9">Cytoplasm</location>
    </subcellularLocation>
</comment>
<dbReference type="EMBL" id="CAJQUM010000001">
    <property type="protein sequence ID" value="CAG4882154.1"/>
    <property type="molecule type" value="Genomic_DNA"/>
</dbReference>
<reference evidence="10" key="1">
    <citation type="submission" date="2021-04" db="EMBL/GenBank/DDBJ databases">
        <authorList>
            <person name="Hornung B."/>
        </authorList>
    </citation>
    <scope>NUCLEOTIDE SEQUENCE</scope>
    <source>
        <strain evidence="10">G5G6</strain>
    </source>
</reference>
<dbReference type="NCBIfam" id="NF002783">
    <property type="entry name" value="PRK02909.1-1"/>
    <property type="match status" value="1"/>
</dbReference>
<keyword evidence="10" id="KW-0282">Flagellum</keyword>
<dbReference type="RefSeq" id="WP_220634255.1">
    <property type="nucleotide sequence ID" value="NZ_CAJQUM010000001.1"/>
</dbReference>
<keyword evidence="7 9" id="KW-0804">Transcription</keyword>
<evidence type="ECO:0000256" key="1">
    <source>
        <dbReference type="ARBA" id="ARBA00022490"/>
    </source>
</evidence>
<dbReference type="GO" id="GO:0044780">
    <property type="term" value="P:bacterial-type flagellum assembly"/>
    <property type="evidence" value="ECO:0007669"/>
    <property type="project" value="InterPro"/>
</dbReference>
<dbReference type="HAMAP" id="MF_00725">
    <property type="entry name" value="FlhD"/>
    <property type="match status" value="1"/>
</dbReference>
<evidence type="ECO:0000256" key="2">
    <source>
        <dbReference type="ARBA" id="ARBA00022795"/>
    </source>
</evidence>
<dbReference type="GO" id="GO:0003677">
    <property type="term" value="F:DNA binding"/>
    <property type="evidence" value="ECO:0007669"/>
    <property type="project" value="UniProtKB-UniRule"/>
</dbReference>
<evidence type="ECO:0000313" key="11">
    <source>
        <dbReference type="Proteomes" id="UP000742786"/>
    </source>
</evidence>
<dbReference type="GO" id="GO:0045893">
    <property type="term" value="P:positive regulation of DNA-templated transcription"/>
    <property type="evidence" value="ECO:0007669"/>
    <property type="project" value="InterPro"/>
</dbReference>
<evidence type="ECO:0000256" key="6">
    <source>
        <dbReference type="ARBA" id="ARBA00023159"/>
    </source>
</evidence>
<keyword evidence="10" id="KW-0969">Cilium</keyword>
<comment type="caution">
    <text evidence="10">The sequence shown here is derived from an EMBL/GenBank/DDBJ whole genome shotgun (WGS) entry which is preliminary data.</text>
</comment>
<organism evidence="10 11">
    <name type="scientific">Georgfuchsia toluolica</name>
    <dbReference type="NCBI Taxonomy" id="424218"/>
    <lineage>
        <taxon>Bacteria</taxon>
        <taxon>Pseudomonadati</taxon>
        <taxon>Pseudomonadota</taxon>
        <taxon>Betaproteobacteria</taxon>
        <taxon>Nitrosomonadales</taxon>
        <taxon>Sterolibacteriaceae</taxon>
        <taxon>Georgfuchsia</taxon>
    </lineage>
</organism>
<dbReference type="Pfam" id="PF05247">
    <property type="entry name" value="FlhD"/>
    <property type="match status" value="1"/>
</dbReference>
<feature type="disulfide bond" description="Interchain" evidence="9">
    <location>
        <position position="65"/>
    </location>
</feature>
<comment type="function">
    <text evidence="8 9">Functions in complex with FlhC as a master transcriptional regulator that regulates transcription of several flagellar and non-flagellar operons by binding to their promoter region. Activates expression of class 2 flagellar genes, including fliA, which is a flagellum-specific sigma factor that turns on the class 3 genes. Also regulates genes whose products function in a variety of physiological pathways.</text>
</comment>
<comment type="subunit">
    <text evidence="9">Homodimer; disulfide-linked. Forms a heterohexamer composed of two FlhC and four FlhD subunits. Each FlhC binds a FlhD dimer, forming a heterotrimer, and a hexamer assembles by dimerization of two heterotrimers.</text>
</comment>
<evidence type="ECO:0000256" key="4">
    <source>
        <dbReference type="ARBA" id="ARBA00023125"/>
    </source>
</evidence>
<protein>
    <recommendedName>
        <fullName evidence="9">Flagellar transcriptional regulator FlhD</fullName>
    </recommendedName>
</protein>
<name>A0A916MYS3_9PROT</name>
<keyword evidence="5 9" id="KW-1015">Disulfide bond</keyword>
<dbReference type="GO" id="GO:0005737">
    <property type="term" value="C:cytoplasm"/>
    <property type="evidence" value="ECO:0007669"/>
    <property type="project" value="UniProtKB-SubCell"/>
</dbReference>
<evidence type="ECO:0000256" key="5">
    <source>
        <dbReference type="ARBA" id="ARBA00023157"/>
    </source>
</evidence>
<evidence type="ECO:0000256" key="8">
    <source>
        <dbReference type="ARBA" id="ARBA00025431"/>
    </source>
</evidence>